<reference evidence="2" key="1">
    <citation type="journal article" date="2019" name="Int. J. Syst. Evol. Microbiol.">
        <title>The Global Catalogue of Microorganisms (GCM) 10K type strain sequencing project: providing services to taxonomists for standard genome sequencing and annotation.</title>
        <authorList>
            <consortium name="The Broad Institute Genomics Platform"/>
            <consortium name="The Broad Institute Genome Sequencing Center for Infectious Disease"/>
            <person name="Wu L."/>
            <person name="Ma J."/>
        </authorList>
    </citation>
    <scope>NUCLEOTIDE SEQUENCE [LARGE SCALE GENOMIC DNA]</scope>
    <source>
        <strain evidence="2">JCM 17841</strain>
    </source>
</reference>
<comment type="caution">
    <text evidence="1">The sequence shown here is derived from an EMBL/GenBank/DDBJ whole genome shotgun (WGS) entry which is preliminary data.</text>
</comment>
<accession>A0ABP8QBG0</accession>
<dbReference type="Proteomes" id="UP001501243">
    <property type="component" value="Unassembled WGS sequence"/>
</dbReference>
<organism evidence="1 2">
    <name type="scientific">Hymenobacter ginsengisoli</name>
    <dbReference type="NCBI Taxonomy" id="1051626"/>
    <lineage>
        <taxon>Bacteria</taxon>
        <taxon>Pseudomonadati</taxon>
        <taxon>Bacteroidota</taxon>
        <taxon>Cytophagia</taxon>
        <taxon>Cytophagales</taxon>
        <taxon>Hymenobacteraceae</taxon>
        <taxon>Hymenobacter</taxon>
    </lineage>
</organism>
<sequence length="289" mass="31090">MAARWASLAAPTAAGLPASLPEVAVAPGPPLELARRWQYGLTYAASAYQPNIDWTKPALPTYNTALGANSASLTHSAAVEYRDNLRPGLGQRLSLWATHRLGNGRWSLRTGLEVAQNTATSASSMAFVGEPVADVSYTQAGFAYSPASASSARHLQRTSYRYRSVSVPAEVRYSNPLKTGFSFYGRVGAFVSALLNVRSEVDGNPEAARTYTLQSASTPYRPYSGGLRGGMGMQYRPAGHQWSLNFGPVAELGILSLNADPSQDFWGQQRPYSFGLEAGMELGRGFKLQ</sequence>
<evidence type="ECO:0000313" key="1">
    <source>
        <dbReference type="EMBL" id="GAA4500576.1"/>
    </source>
</evidence>
<evidence type="ECO:0000313" key="2">
    <source>
        <dbReference type="Proteomes" id="UP001501243"/>
    </source>
</evidence>
<name>A0ABP8QBG0_9BACT</name>
<proteinExistence type="predicted"/>
<keyword evidence="2" id="KW-1185">Reference proteome</keyword>
<evidence type="ECO:0008006" key="3">
    <source>
        <dbReference type="Google" id="ProtNLM"/>
    </source>
</evidence>
<gene>
    <name evidence="1" type="ORF">GCM10023172_20990</name>
</gene>
<protein>
    <recommendedName>
        <fullName evidence="3">Outer membrane protein beta-barrel domain-containing protein</fullName>
    </recommendedName>
</protein>
<dbReference type="EMBL" id="BAABGQ010000006">
    <property type="protein sequence ID" value="GAA4500576.1"/>
    <property type="molecule type" value="Genomic_DNA"/>
</dbReference>